<evidence type="ECO:0008006" key="3">
    <source>
        <dbReference type="Google" id="ProtNLM"/>
    </source>
</evidence>
<gene>
    <name evidence="1" type="ORF">LPTSP1_36480</name>
</gene>
<dbReference type="OrthoDB" id="336697at2"/>
<evidence type="ECO:0000313" key="2">
    <source>
        <dbReference type="Proteomes" id="UP000245076"/>
    </source>
</evidence>
<reference evidence="1 2" key="1">
    <citation type="submission" date="2018-02" db="EMBL/GenBank/DDBJ databases">
        <title>Novel Leptospira species isolated from soil and water in Japan.</title>
        <authorList>
            <person name="Nakao R."/>
            <person name="Masuzawa T."/>
        </authorList>
    </citation>
    <scope>NUCLEOTIDE SEQUENCE [LARGE SCALE GENOMIC DNA]</scope>
    <source>
        <strain evidence="1 2">E8</strain>
    </source>
</reference>
<name>A0A2P2D7L7_9LEPT</name>
<organism evidence="1 2">
    <name type="scientific">Leptospira johnsonii</name>
    <dbReference type="NCBI Taxonomy" id="1917820"/>
    <lineage>
        <taxon>Bacteria</taxon>
        <taxon>Pseudomonadati</taxon>
        <taxon>Spirochaetota</taxon>
        <taxon>Spirochaetia</taxon>
        <taxon>Leptospirales</taxon>
        <taxon>Leptospiraceae</taxon>
        <taxon>Leptospira</taxon>
    </lineage>
</organism>
<dbReference type="RefSeq" id="WP_108930221.1">
    <property type="nucleotide sequence ID" value="NZ_BFAY01000012.1"/>
</dbReference>
<proteinExistence type="predicted"/>
<dbReference type="AlphaFoldDB" id="A0A2P2D7L7"/>
<dbReference type="EMBL" id="BFAY01000012">
    <property type="protein sequence ID" value="GBF40630.1"/>
    <property type="molecule type" value="Genomic_DNA"/>
</dbReference>
<sequence length="230" mass="26592">MTDAKFVIPQSGVFLREEASQNGRIITKIASEEEVRIVRKDSFDTINHNEGYWVFVKYKTFEGYLFDAHVGHWPKDSILKKTAKRYLGLEYSGSLPDLLEETHGSMITDDLSLSLLKNQKKSFIWLSETVGRIEQQAIFKVSDSIEIDSHYLQRYTEAFDGCYSKNGNDKDYYMALIDMHAKKGDDLQESYQKGFLERPAIISYKIDFQQKSLTLVANPNQILCKFQIDE</sequence>
<accession>A0A2P2D7L7</accession>
<dbReference type="Proteomes" id="UP000245076">
    <property type="component" value="Unassembled WGS sequence"/>
</dbReference>
<keyword evidence="2" id="KW-1185">Reference proteome</keyword>
<dbReference type="Gene3D" id="2.30.30.40">
    <property type="entry name" value="SH3 Domains"/>
    <property type="match status" value="1"/>
</dbReference>
<protein>
    <recommendedName>
        <fullName evidence="3">SH3b domain-containing protein</fullName>
    </recommendedName>
</protein>
<evidence type="ECO:0000313" key="1">
    <source>
        <dbReference type="EMBL" id="GBF40630.1"/>
    </source>
</evidence>
<comment type="caution">
    <text evidence="1">The sequence shown here is derived from an EMBL/GenBank/DDBJ whole genome shotgun (WGS) entry which is preliminary data.</text>
</comment>